<evidence type="ECO:0000313" key="5">
    <source>
        <dbReference type="EMBL" id="QQP85741.1"/>
    </source>
</evidence>
<protein>
    <recommendedName>
        <fullName evidence="3">Methyltransferase</fullName>
        <ecNumber evidence="3">2.1.1.-</ecNumber>
    </recommendedName>
</protein>
<dbReference type="GO" id="GO:0032259">
    <property type="term" value="P:methylation"/>
    <property type="evidence" value="ECO:0007669"/>
    <property type="project" value="UniProtKB-KW"/>
</dbReference>
<dbReference type="Gene3D" id="3.40.50.150">
    <property type="entry name" value="Vaccinia Virus protein VP39"/>
    <property type="match status" value="2"/>
</dbReference>
<dbReference type="GO" id="GO:0008170">
    <property type="term" value="F:N-methyltransferase activity"/>
    <property type="evidence" value="ECO:0007669"/>
    <property type="project" value="InterPro"/>
</dbReference>
<gene>
    <name evidence="5" type="ORF">JHT90_00300</name>
</gene>
<dbReference type="AlphaFoldDB" id="A0A974NFL8"/>
<evidence type="ECO:0000259" key="4">
    <source>
        <dbReference type="Pfam" id="PF01555"/>
    </source>
</evidence>
<proteinExistence type="inferred from homology"/>
<comment type="similarity">
    <text evidence="3">Belongs to the N(4)/N(6)-methyltransferase family.</text>
</comment>
<evidence type="ECO:0000256" key="3">
    <source>
        <dbReference type="RuleBase" id="RU362026"/>
    </source>
</evidence>
<dbReference type="InterPro" id="IPR002941">
    <property type="entry name" value="DNA_methylase_N4/N6"/>
</dbReference>
<dbReference type="RefSeq" id="WP_201092662.1">
    <property type="nucleotide sequence ID" value="NZ_CP067393.1"/>
</dbReference>
<evidence type="ECO:0000256" key="1">
    <source>
        <dbReference type="ARBA" id="ARBA00022603"/>
    </source>
</evidence>
<sequence length="438" mass="49967">MTNNTDLKNWLFNWTFKTRRNYLATHNIHKYPAVFIPELVEKIINTFSEQGETVVDIFAGSGTTLVESFLLDRKSIGIELNPLACLISKTKFTYISDEDLKDIVTTLKESFFCSDTKKIQFDNINYWFHDETIQSISDFLNSIKIFNNENIRNLILVSFSEIVRKISYCNHGGFKMHRDTKKVGRGYNKEVFFNELLPVLQTNINAVSNYSNKIKNKKNLPIIINSDSTIFQKDIGKNKADLIITSPPYGDSSTTVAYGQFSRLSSQILGLETLSGTPIAQLDNDLLGGKTSHIDTLSYKTCSITLQNIIELFNLRMQAATEKKESKKHRDRLKDIISFYDSLYNCMKNASLYLKDEKFFVLVTSSRVVHSVKLHTDLIIAEFGATLGFKLKNIYYRDIHNKRMPSKVSATNIKGETAPTMTEESIIVLQKTGTKLNK</sequence>
<keyword evidence="6" id="KW-1185">Reference proteome</keyword>
<dbReference type="KEGG" id="eaz:JHT90_00300"/>
<dbReference type="InterPro" id="IPR029063">
    <property type="entry name" value="SAM-dependent_MTases_sf"/>
</dbReference>
<dbReference type="GO" id="GO:0003677">
    <property type="term" value="F:DNA binding"/>
    <property type="evidence" value="ECO:0007669"/>
    <property type="project" value="InterPro"/>
</dbReference>
<dbReference type="Pfam" id="PF01555">
    <property type="entry name" value="N6_N4_Mtase"/>
    <property type="match status" value="1"/>
</dbReference>
<dbReference type="REBASE" id="472735">
    <property type="entry name" value="M.EspF2AORF300P"/>
</dbReference>
<dbReference type="EC" id="2.1.1.-" evidence="3"/>
<evidence type="ECO:0000256" key="2">
    <source>
        <dbReference type="ARBA" id="ARBA00022679"/>
    </source>
</evidence>
<dbReference type="EMBL" id="CP067393">
    <property type="protein sequence ID" value="QQP85741.1"/>
    <property type="molecule type" value="Genomic_DNA"/>
</dbReference>
<feature type="domain" description="DNA methylase N-4/N-6" evidence="4">
    <location>
        <begin position="14"/>
        <end position="88"/>
    </location>
</feature>
<dbReference type="InterPro" id="IPR001091">
    <property type="entry name" value="RM_Methyltransferase"/>
</dbReference>
<keyword evidence="2" id="KW-0808">Transferase</keyword>
<accession>A0A974NFL8</accession>
<organism evidence="5 6">
    <name type="scientific">Entomomonas asaccharolytica</name>
    <dbReference type="NCBI Taxonomy" id="2785331"/>
    <lineage>
        <taxon>Bacteria</taxon>
        <taxon>Pseudomonadati</taxon>
        <taxon>Pseudomonadota</taxon>
        <taxon>Gammaproteobacteria</taxon>
        <taxon>Pseudomonadales</taxon>
        <taxon>Pseudomonadaceae</taxon>
        <taxon>Entomomonas</taxon>
    </lineage>
</organism>
<dbReference type="PRINTS" id="PR00508">
    <property type="entry name" value="S21N4MTFRASE"/>
</dbReference>
<dbReference type="SUPFAM" id="SSF53335">
    <property type="entry name" value="S-adenosyl-L-methionine-dependent methyltransferases"/>
    <property type="match status" value="3"/>
</dbReference>
<keyword evidence="1" id="KW-0489">Methyltransferase</keyword>
<dbReference type="Proteomes" id="UP000595278">
    <property type="component" value="Chromosome"/>
</dbReference>
<reference evidence="5 6" key="1">
    <citation type="submission" date="2021-01" db="EMBL/GenBank/DDBJ databases">
        <title>Entomomonas sp. F2A isolated from a house cricket (Acheta domesticus).</title>
        <authorList>
            <person name="Spergser J."/>
            <person name="Busse H.-J."/>
        </authorList>
    </citation>
    <scope>NUCLEOTIDE SEQUENCE [LARGE SCALE GENOMIC DNA]</scope>
    <source>
        <strain evidence="5 6">F2A</strain>
    </source>
</reference>
<name>A0A974NFL8_9GAMM</name>
<evidence type="ECO:0000313" key="6">
    <source>
        <dbReference type="Proteomes" id="UP000595278"/>
    </source>
</evidence>